<evidence type="ECO:0000313" key="9">
    <source>
        <dbReference type="Proteomes" id="UP000536604"/>
    </source>
</evidence>
<dbReference type="EMBL" id="JACHJO010000002">
    <property type="protein sequence ID" value="MBB6118613.1"/>
    <property type="molecule type" value="Genomic_DNA"/>
</dbReference>
<evidence type="ECO:0000313" key="8">
    <source>
        <dbReference type="EMBL" id="MBB6118613.1"/>
    </source>
</evidence>
<keyword evidence="9" id="KW-1185">Reference proteome</keyword>
<evidence type="ECO:0000256" key="3">
    <source>
        <dbReference type="ARBA" id="ARBA00022679"/>
    </source>
</evidence>
<organism evidence="8 9">
    <name type="scientific">Nocardiopsis algeriensis</name>
    <dbReference type="NCBI Taxonomy" id="1478215"/>
    <lineage>
        <taxon>Bacteria</taxon>
        <taxon>Bacillati</taxon>
        <taxon>Actinomycetota</taxon>
        <taxon>Actinomycetes</taxon>
        <taxon>Streptosporangiales</taxon>
        <taxon>Nocardiopsidaceae</taxon>
        <taxon>Nocardiopsis</taxon>
    </lineage>
</organism>
<evidence type="ECO:0000256" key="1">
    <source>
        <dbReference type="ARBA" id="ARBA00001946"/>
    </source>
</evidence>
<gene>
    <name evidence="8" type="ORF">FHS13_000545</name>
</gene>
<evidence type="ECO:0000256" key="6">
    <source>
        <dbReference type="RuleBase" id="RU004466"/>
    </source>
</evidence>
<proteinExistence type="inferred from homology"/>
<dbReference type="SFLD" id="SFLDS00005">
    <property type="entry name" value="Isoprenoid_Synthase_Type_I"/>
    <property type="match status" value="1"/>
</dbReference>
<dbReference type="EC" id="2.5.1.29" evidence="8"/>
<dbReference type="AlphaFoldDB" id="A0A841IIW3"/>
<dbReference type="PANTHER" id="PTHR12001">
    <property type="entry name" value="GERANYLGERANYL PYROPHOSPHATE SYNTHASE"/>
    <property type="match status" value="1"/>
</dbReference>
<keyword evidence="4" id="KW-0479">Metal-binding</keyword>
<dbReference type="RefSeq" id="WP_184286935.1">
    <property type="nucleotide sequence ID" value="NZ_JACHJO010000002.1"/>
</dbReference>
<dbReference type="Gene3D" id="1.10.600.10">
    <property type="entry name" value="Farnesyl Diphosphate Synthase"/>
    <property type="match status" value="1"/>
</dbReference>
<keyword evidence="3 6" id="KW-0808">Transferase</keyword>
<dbReference type="GO" id="GO:0046872">
    <property type="term" value="F:metal ion binding"/>
    <property type="evidence" value="ECO:0007669"/>
    <property type="project" value="UniProtKB-KW"/>
</dbReference>
<dbReference type="GO" id="GO:0008299">
    <property type="term" value="P:isoprenoid biosynthetic process"/>
    <property type="evidence" value="ECO:0007669"/>
    <property type="project" value="InterPro"/>
</dbReference>
<evidence type="ECO:0000256" key="5">
    <source>
        <dbReference type="ARBA" id="ARBA00022842"/>
    </source>
</evidence>
<protein>
    <submittedName>
        <fullName evidence="8">Geranylgeranyl diphosphate synthase type I</fullName>
        <ecNumber evidence="8">2.5.1.1</ecNumber>
        <ecNumber evidence="8">2.5.1.10</ecNumber>
        <ecNumber evidence="8">2.5.1.29</ecNumber>
    </submittedName>
</protein>
<dbReference type="InterPro" id="IPR008949">
    <property type="entry name" value="Isoprenoid_synthase_dom_sf"/>
</dbReference>
<dbReference type="GO" id="GO:0004161">
    <property type="term" value="F:dimethylallyltranstransferase activity"/>
    <property type="evidence" value="ECO:0007669"/>
    <property type="project" value="UniProtKB-EC"/>
</dbReference>
<dbReference type="PANTHER" id="PTHR12001:SF85">
    <property type="entry name" value="SHORT CHAIN ISOPRENYL DIPHOSPHATE SYNTHASE"/>
    <property type="match status" value="1"/>
</dbReference>
<dbReference type="Pfam" id="PF00348">
    <property type="entry name" value="polyprenyl_synt"/>
    <property type="match status" value="1"/>
</dbReference>
<feature type="region of interest" description="Disordered" evidence="7">
    <location>
        <begin position="1"/>
        <end position="25"/>
    </location>
</feature>
<comment type="cofactor">
    <cofactor evidence="1">
        <name>Mg(2+)</name>
        <dbReference type="ChEBI" id="CHEBI:18420"/>
    </cofactor>
</comment>
<dbReference type="GO" id="GO:0004337">
    <property type="term" value="F:(2E,6E)-farnesyl diphosphate synthase activity"/>
    <property type="evidence" value="ECO:0007669"/>
    <property type="project" value="UniProtKB-EC"/>
</dbReference>
<dbReference type="InterPro" id="IPR033749">
    <property type="entry name" value="Polyprenyl_synt_CS"/>
</dbReference>
<comment type="similarity">
    <text evidence="2 6">Belongs to the FPP/GGPP synthase family.</text>
</comment>
<dbReference type="GO" id="GO:0004311">
    <property type="term" value="F:geranylgeranyl diphosphate synthase activity"/>
    <property type="evidence" value="ECO:0007669"/>
    <property type="project" value="UniProtKB-EC"/>
</dbReference>
<evidence type="ECO:0000256" key="2">
    <source>
        <dbReference type="ARBA" id="ARBA00006706"/>
    </source>
</evidence>
<evidence type="ECO:0000256" key="4">
    <source>
        <dbReference type="ARBA" id="ARBA00022723"/>
    </source>
</evidence>
<keyword evidence="5" id="KW-0460">Magnesium</keyword>
<dbReference type="PROSITE" id="PS00723">
    <property type="entry name" value="POLYPRENYL_SYNTHASE_1"/>
    <property type="match status" value="1"/>
</dbReference>
<dbReference type="InterPro" id="IPR000092">
    <property type="entry name" value="Polyprenyl_synt"/>
</dbReference>
<evidence type="ECO:0000256" key="7">
    <source>
        <dbReference type="SAM" id="MobiDB-lite"/>
    </source>
</evidence>
<dbReference type="CDD" id="cd00685">
    <property type="entry name" value="Trans_IPPS_HT"/>
    <property type="match status" value="1"/>
</dbReference>
<dbReference type="EC" id="2.5.1.1" evidence="8"/>
<reference evidence="8 9" key="1">
    <citation type="submission" date="2020-08" db="EMBL/GenBank/DDBJ databases">
        <title>Genomic Encyclopedia of Type Strains, Phase III (KMG-III): the genomes of soil and plant-associated and newly described type strains.</title>
        <authorList>
            <person name="Whitman W."/>
        </authorList>
    </citation>
    <scope>NUCLEOTIDE SEQUENCE [LARGE SCALE GENOMIC DNA]</scope>
    <source>
        <strain evidence="8 9">CECT 8712</strain>
    </source>
</reference>
<accession>A0A841IIW3</accession>
<dbReference type="SUPFAM" id="SSF48576">
    <property type="entry name" value="Terpenoid synthases"/>
    <property type="match status" value="1"/>
</dbReference>
<dbReference type="EC" id="2.5.1.10" evidence="8"/>
<comment type="caution">
    <text evidence="8">The sequence shown here is derived from an EMBL/GenBank/DDBJ whole genome shotgun (WGS) entry which is preliminary data.</text>
</comment>
<dbReference type="Proteomes" id="UP000536604">
    <property type="component" value="Unassembled WGS sequence"/>
</dbReference>
<sequence length="379" mass="40232">MYLAKRSEEDAVGPAPSTDTAPDRPRLESALRRYLDRRLESARRIDGDFGRELAAEVVRFTLGGGRRMRPLVAWWGWLAAGGAAEEPHAGPALQACAALELVQTCALVHDDVMDGSPTRRGAPAVHEAYAAAHRAGGLAGDARRHGESLAVLAGDLALVWSDDMLYEALAEFPAEAAHRARAAWTGMRTEMMAGQFLDLRSQARRQRSEAAALRVDELKTASYSTEGPLHMGAALAGAPAGTVEALRSYGRDTGIAFQLRDDLLGVYGDPARTGKPAGEDLREGKCTVLLGAGVRLAGEQRDMGALALLDTVGSGDVDPEQVASALERVGARALVEERCRELAARAAARLKGLPAISADARRARDSLRALAVSTGEDLL</sequence>
<name>A0A841IIW3_9ACTN</name>